<feature type="region of interest" description="Disordered" evidence="1">
    <location>
        <begin position="55"/>
        <end position="189"/>
    </location>
</feature>
<dbReference type="OrthoDB" id="1920326at2759"/>
<proteinExistence type="predicted"/>
<name>A0A423W1C9_CYTCH</name>
<evidence type="ECO:0000313" key="2">
    <source>
        <dbReference type="EMBL" id="ROV97000.1"/>
    </source>
</evidence>
<sequence length="189" mass="20099">MNVYRTESAVSVGSVQMLPLLYTGLLFISEEWTRLGDGVEDVGDIGDSILDGEPGFDGAGGPHHDTSAFGGHFNSPSPSSILRRKCDEQTEATAQETADSARTGWPRKPPPPILSDTNQRKTGEQSPLGPASSVMATTEPSPLPRERNQLNKASPAQSLLSRSGPPPQSPAYLAPQYQVSSTTTPLRSV</sequence>
<feature type="compositionally biased region" description="Polar residues" evidence="1">
    <location>
        <begin position="177"/>
        <end position="189"/>
    </location>
</feature>
<gene>
    <name evidence="2" type="ORF">VSDG_04054</name>
</gene>
<protein>
    <submittedName>
        <fullName evidence="2">Uncharacterized protein</fullName>
    </submittedName>
</protein>
<comment type="caution">
    <text evidence="2">The sequence shown here is derived from an EMBL/GenBank/DDBJ whole genome shotgun (WGS) entry which is preliminary data.</text>
</comment>
<dbReference type="AlphaFoldDB" id="A0A423W1C9"/>
<evidence type="ECO:0000256" key="1">
    <source>
        <dbReference type="SAM" id="MobiDB-lite"/>
    </source>
</evidence>
<reference evidence="2 3" key="1">
    <citation type="submission" date="2015-09" db="EMBL/GenBank/DDBJ databases">
        <title>Host preference determinants of Valsa canker pathogens revealed by comparative genomics.</title>
        <authorList>
            <person name="Yin Z."/>
            <person name="Huang L."/>
        </authorList>
    </citation>
    <scope>NUCLEOTIDE SEQUENCE [LARGE SCALE GENOMIC DNA]</scope>
    <source>
        <strain evidence="2 3">YSFL</strain>
    </source>
</reference>
<feature type="compositionally biased region" description="Polar residues" evidence="1">
    <location>
        <begin position="91"/>
        <end position="100"/>
    </location>
</feature>
<accession>A0A423W1C9</accession>
<dbReference type="Proteomes" id="UP000284375">
    <property type="component" value="Unassembled WGS sequence"/>
</dbReference>
<dbReference type="EMBL" id="LJZO01000018">
    <property type="protein sequence ID" value="ROV97000.1"/>
    <property type="molecule type" value="Genomic_DNA"/>
</dbReference>
<keyword evidence="3" id="KW-1185">Reference proteome</keyword>
<organism evidence="2 3">
    <name type="scientific">Cytospora chrysosperma</name>
    <name type="common">Cytospora canker fungus</name>
    <name type="synonym">Sphaeria chrysosperma</name>
    <dbReference type="NCBI Taxonomy" id="252740"/>
    <lineage>
        <taxon>Eukaryota</taxon>
        <taxon>Fungi</taxon>
        <taxon>Dikarya</taxon>
        <taxon>Ascomycota</taxon>
        <taxon>Pezizomycotina</taxon>
        <taxon>Sordariomycetes</taxon>
        <taxon>Sordariomycetidae</taxon>
        <taxon>Diaporthales</taxon>
        <taxon>Cytosporaceae</taxon>
        <taxon>Cytospora</taxon>
    </lineage>
</organism>
<evidence type="ECO:0000313" key="3">
    <source>
        <dbReference type="Proteomes" id="UP000284375"/>
    </source>
</evidence>
<feature type="compositionally biased region" description="Polar residues" evidence="1">
    <location>
        <begin position="150"/>
        <end position="161"/>
    </location>
</feature>